<comment type="caution">
    <text evidence="1">The sequence shown here is derived from an EMBL/GenBank/DDBJ whole genome shotgun (WGS) entry which is preliminary data.</text>
</comment>
<sequence>MEGRYVAENYFLEGDTKITGESIVDMERLQTDIQTGVSFGYISYQYSALMSLVLIHRSPEFDGQQSQQLLRFGLGLQY</sequence>
<dbReference type="InterPro" id="IPR037107">
    <property type="entry name" value="Put_OMP_sf"/>
</dbReference>
<reference evidence="1 2" key="1">
    <citation type="submission" date="2021-02" db="EMBL/GenBank/DDBJ databases">
        <authorList>
            <person name="Park J.-S."/>
        </authorList>
    </citation>
    <scope>NUCLEOTIDE SEQUENCE [LARGE SCALE GENOMIC DNA]</scope>
    <source>
        <strain evidence="1 2">188UL20-2</strain>
    </source>
</reference>
<dbReference type="Pfam" id="PF09982">
    <property type="entry name" value="LpxR"/>
    <property type="match status" value="1"/>
</dbReference>
<dbReference type="Gene3D" id="2.40.128.140">
    <property type="entry name" value="Outer membrane protein"/>
    <property type="match status" value="1"/>
</dbReference>
<accession>A0ABS2HN18</accession>
<keyword evidence="2" id="KW-1185">Reference proteome</keyword>
<evidence type="ECO:0000313" key="2">
    <source>
        <dbReference type="Proteomes" id="UP000809621"/>
    </source>
</evidence>
<name>A0ABS2HN18_9VIBR</name>
<dbReference type="Proteomes" id="UP000809621">
    <property type="component" value="Unassembled WGS sequence"/>
</dbReference>
<dbReference type="InterPro" id="IPR018707">
    <property type="entry name" value="LpxR"/>
</dbReference>
<protein>
    <submittedName>
        <fullName evidence="1">DUF2219 family protein</fullName>
    </submittedName>
</protein>
<proteinExistence type="predicted"/>
<evidence type="ECO:0000313" key="1">
    <source>
        <dbReference type="EMBL" id="MBM7037598.1"/>
    </source>
</evidence>
<gene>
    <name evidence="1" type="ORF">JQC93_14400</name>
</gene>
<dbReference type="EMBL" id="JAFEUM010000006">
    <property type="protein sequence ID" value="MBM7037598.1"/>
    <property type="molecule type" value="Genomic_DNA"/>
</dbReference>
<organism evidence="1 2">
    <name type="scientific">Vibrio ulleungensis</name>
    <dbReference type="NCBI Taxonomy" id="2807619"/>
    <lineage>
        <taxon>Bacteria</taxon>
        <taxon>Pseudomonadati</taxon>
        <taxon>Pseudomonadota</taxon>
        <taxon>Gammaproteobacteria</taxon>
        <taxon>Vibrionales</taxon>
        <taxon>Vibrionaceae</taxon>
        <taxon>Vibrio</taxon>
    </lineage>
</organism>